<gene>
    <name evidence="2" type="ORF">KSF_065740</name>
</gene>
<evidence type="ECO:0000313" key="2">
    <source>
        <dbReference type="EMBL" id="GHO96526.1"/>
    </source>
</evidence>
<sequence length="296" mass="34963">MMEIVRLILETTDNFLLLQAGRNTLQQTLIPMLEHMHRDQQASLERWQIEQDIYWSQMSSSVRPTMRWQQFSPVEQELSRKQRWVSEWYVREQQRLQERDEQLQEAMRRHEAHLEECASRFVLQALRPECVPAMTAVLQEHMQRLQARLSHVIQQAEAHAQQVALLQTQYQNEVKRLQAGQYGVDEQLAFGKKEATTHWVIKNLFGLGTPQSLTLTHQVYNQLSATNHLQAHIRLQDHFFWYCEQIWRFCEQAGLAARVQVLTTRLHHWHELVTAFDNTTSPVDVKTILLALVPNQ</sequence>
<feature type="coiled-coil region" evidence="1">
    <location>
        <begin position="89"/>
        <end position="116"/>
    </location>
</feature>
<organism evidence="2 3">
    <name type="scientific">Reticulibacter mediterranei</name>
    <dbReference type="NCBI Taxonomy" id="2778369"/>
    <lineage>
        <taxon>Bacteria</taxon>
        <taxon>Bacillati</taxon>
        <taxon>Chloroflexota</taxon>
        <taxon>Ktedonobacteria</taxon>
        <taxon>Ktedonobacterales</taxon>
        <taxon>Reticulibacteraceae</taxon>
        <taxon>Reticulibacter</taxon>
    </lineage>
</organism>
<accession>A0A8J3IUN4</accession>
<keyword evidence="1" id="KW-0175">Coiled coil</keyword>
<evidence type="ECO:0000313" key="3">
    <source>
        <dbReference type="Proteomes" id="UP000597444"/>
    </source>
</evidence>
<reference evidence="2" key="1">
    <citation type="submission" date="2020-10" db="EMBL/GenBank/DDBJ databases">
        <title>Taxonomic study of unclassified bacteria belonging to the class Ktedonobacteria.</title>
        <authorList>
            <person name="Yabe S."/>
            <person name="Wang C.M."/>
            <person name="Zheng Y."/>
            <person name="Sakai Y."/>
            <person name="Cavaletti L."/>
            <person name="Monciardini P."/>
            <person name="Donadio S."/>
        </authorList>
    </citation>
    <scope>NUCLEOTIDE SEQUENCE</scope>
    <source>
        <strain evidence="2">ID150040</strain>
    </source>
</reference>
<keyword evidence="3" id="KW-1185">Reference proteome</keyword>
<protein>
    <submittedName>
        <fullName evidence="2">Uncharacterized protein</fullName>
    </submittedName>
</protein>
<evidence type="ECO:0000256" key="1">
    <source>
        <dbReference type="SAM" id="Coils"/>
    </source>
</evidence>
<dbReference type="EMBL" id="BNJK01000001">
    <property type="protein sequence ID" value="GHO96526.1"/>
    <property type="molecule type" value="Genomic_DNA"/>
</dbReference>
<dbReference type="Proteomes" id="UP000597444">
    <property type="component" value="Unassembled WGS sequence"/>
</dbReference>
<proteinExistence type="predicted"/>
<comment type="caution">
    <text evidence="2">The sequence shown here is derived from an EMBL/GenBank/DDBJ whole genome shotgun (WGS) entry which is preliminary data.</text>
</comment>
<dbReference type="AlphaFoldDB" id="A0A8J3IUN4"/>
<name>A0A8J3IUN4_9CHLR</name>